<name>A0A2B4RID2_STYPI</name>
<accession>A0A2B4RID2</accession>
<gene>
    <name evidence="12" type="primary">ptprf</name>
    <name evidence="12" type="ORF">AWC38_SpisGene19153</name>
</gene>
<dbReference type="Gene3D" id="2.60.120.260">
    <property type="entry name" value="Galactose-binding domain-like"/>
    <property type="match status" value="2"/>
</dbReference>
<feature type="domain" description="Fibronectin type-III" evidence="11">
    <location>
        <begin position="359"/>
        <end position="452"/>
    </location>
</feature>
<dbReference type="InterPro" id="IPR050713">
    <property type="entry name" value="RTP_Phos/Ushers"/>
</dbReference>
<evidence type="ECO:0000256" key="4">
    <source>
        <dbReference type="ARBA" id="ARBA00022737"/>
    </source>
</evidence>
<dbReference type="Pfam" id="PF23144">
    <property type="entry name" value="Fn3_PTPRU"/>
    <property type="match status" value="1"/>
</dbReference>
<dbReference type="CDD" id="cd00063">
    <property type="entry name" value="FN3"/>
    <property type="match status" value="5"/>
</dbReference>
<dbReference type="PANTHER" id="PTHR46957">
    <property type="entry name" value="CYTOKINE RECEPTOR"/>
    <property type="match status" value="1"/>
</dbReference>
<evidence type="ECO:0000256" key="5">
    <source>
        <dbReference type="ARBA" id="ARBA00022989"/>
    </source>
</evidence>
<evidence type="ECO:0000313" key="13">
    <source>
        <dbReference type="Proteomes" id="UP000225706"/>
    </source>
</evidence>
<dbReference type="Pfam" id="PF00041">
    <property type="entry name" value="fn3"/>
    <property type="match status" value="4"/>
</dbReference>
<dbReference type="Proteomes" id="UP000225706">
    <property type="component" value="Unassembled WGS sequence"/>
</dbReference>
<reference evidence="13" key="1">
    <citation type="journal article" date="2017" name="bioRxiv">
        <title>Comparative analysis of the genomes of Stylophora pistillata and Acropora digitifera provides evidence for extensive differences between species of corals.</title>
        <authorList>
            <person name="Voolstra C.R."/>
            <person name="Li Y."/>
            <person name="Liew Y.J."/>
            <person name="Baumgarten S."/>
            <person name="Zoccola D."/>
            <person name="Flot J.-F."/>
            <person name="Tambutte S."/>
            <person name="Allemand D."/>
            <person name="Aranda M."/>
        </authorList>
    </citation>
    <scope>NUCLEOTIDE SEQUENCE [LARGE SCALE GENOMIC DNA]</scope>
</reference>
<dbReference type="SUPFAM" id="SSF49265">
    <property type="entry name" value="Fibronectin type III"/>
    <property type="match status" value="3"/>
</dbReference>
<dbReference type="InterPro" id="IPR000421">
    <property type="entry name" value="FA58C"/>
</dbReference>
<feature type="transmembrane region" description="Helical" evidence="9">
    <location>
        <begin position="759"/>
        <end position="783"/>
    </location>
</feature>
<dbReference type="InterPro" id="IPR008979">
    <property type="entry name" value="Galactose-bd-like_sf"/>
</dbReference>
<keyword evidence="13" id="KW-1185">Reference proteome</keyword>
<comment type="subcellular location">
    <subcellularLocation>
        <location evidence="1">Membrane</location>
        <topology evidence="1">Single-pass type I membrane protein</topology>
    </subcellularLocation>
</comment>
<dbReference type="SMART" id="SM00060">
    <property type="entry name" value="FN3"/>
    <property type="match status" value="5"/>
</dbReference>
<feature type="domain" description="Fibronectin type-III" evidence="11">
    <location>
        <begin position="551"/>
        <end position="649"/>
    </location>
</feature>
<evidence type="ECO:0000256" key="7">
    <source>
        <dbReference type="ARBA" id="ARBA00023180"/>
    </source>
</evidence>
<evidence type="ECO:0000256" key="1">
    <source>
        <dbReference type="ARBA" id="ARBA00004479"/>
    </source>
</evidence>
<keyword evidence="6 9" id="KW-0472">Membrane</keyword>
<dbReference type="PANTHER" id="PTHR46957:SF3">
    <property type="entry name" value="CYTOKINE RECEPTOR"/>
    <property type="match status" value="1"/>
</dbReference>
<dbReference type="CDD" id="cd00057">
    <property type="entry name" value="FA58C"/>
    <property type="match status" value="1"/>
</dbReference>
<feature type="region of interest" description="Disordered" evidence="8">
    <location>
        <begin position="789"/>
        <end position="810"/>
    </location>
</feature>
<dbReference type="InterPro" id="IPR036116">
    <property type="entry name" value="FN3_sf"/>
</dbReference>
<dbReference type="GO" id="GO:0016020">
    <property type="term" value="C:membrane"/>
    <property type="evidence" value="ECO:0007669"/>
    <property type="project" value="UniProtKB-SubCell"/>
</dbReference>
<feature type="compositionally biased region" description="Polar residues" evidence="8">
    <location>
        <begin position="789"/>
        <end position="798"/>
    </location>
</feature>
<dbReference type="PROSITE" id="PS50853">
    <property type="entry name" value="FN3"/>
    <property type="match status" value="5"/>
</dbReference>
<keyword evidence="5 9" id="KW-1133">Transmembrane helix</keyword>
<evidence type="ECO:0000256" key="2">
    <source>
        <dbReference type="ARBA" id="ARBA00022692"/>
    </source>
</evidence>
<evidence type="ECO:0000313" key="12">
    <source>
        <dbReference type="EMBL" id="PFX16563.1"/>
    </source>
</evidence>
<protein>
    <submittedName>
        <fullName evidence="12">Receptor-type tyrosine-protein phosphatase F</fullName>
    </submittedName>
</protein>
<dbReference type="SUPFAM" id="SSF49785">
    <property type="entry name" value="Galactose-binding domain-like"/>
    <property type="match status" value="1"/>
</dbReference>
<dbReference type="PROSITE" id="PS50022">
    <property type="entry name" value="FA58C_3"/>
    <property type="match status" value="1"/>
</dbReference>
<evidence type="ECO:0000256" key="6">
    <source>
        <dbReference type="ARBA" id="ARBA00023136"/>
    </source>
</evidence>
<dbReference type="Gene3D" id="2.60.40.10">
    <property type="entry name" value="Immunoglobulins"/>
    <property type="match status" value="5"/>
</dbReference>
<feature type="domain" description="Fibronectin type-III" evidence="11">
    <location>
        <begin position="456"/>
        <end position="547"/>
    </location>
</feature>
<evidence type="ECO:0000256" key="3">
    <source>
        <dbReference type="ARBA" id="ARBA00022729"/>
    </source>
</evidence>
<keyword evidence="3" id="KW-0732">Signal</keyword>
<dbReference type="AlphaFoldDB" id="A0A2B4RID2"/>
<feature type="domain" description="Fibronectin type-III" evidence="11">
    <location>
        <begin position="260"/>
        <end position="353"/>
    </location>
</feature>
<dbReference type="FunFam" id="2.60.40.10:FF:000028">
    <property type="entry name" value="Neuronal cell adhesion molecule"/>
    <property type="match status" value="1"/>
</dbReference>
<dbReference type="InterPro" id="IPR013783">
    <property type="entry name" value="Ig-like_fold"/>
</dbReference>
<sequence>MCCSPPDFGMARGIIPNKDITASSAQNSDSLPHHARFSNSKAWVPDRNDRNPWIQVNLQYSRNITAIATQGFSGSYVTRYYVFQANVNDDKIKTVLFKPSHVAQYIRLYPTNCSNTCALRFELYGCNSTTGLPGQPNSLSSDSVLSNKIVISWSEPTDLGNGITGYVVRWQSAEKADYQEKVVTGSRSATLDNLTPYTWYDIQVRAENDKGRGPWSVSLQERTQESYVDIVFSTRLCTCELRDLMSTVHPLQMYNFPSAAPGNFRVTSNASLVLDITWDAIPTEKQNGKLLGYHIYYKVNGSAVEYNKTVGPDKLVYQLTGLEFTTYVVRIAGYTVVGVGLSTGSVRKQPKGGAPSSAPIIDRKETKAEDAHTIRVKWNEIVKVDQNGFILGYEVLYREKGQQNSFRLNTTTTDTIIRGLKPYTEYCIQLQGFTKAGKSQFSPCVYVETLEKGPSQPVNVQVQAVSSVAILVKWDAPAHPNGEIKEYIIFYGTSEDVQKNERKVTGSTRKRTIDGLNKYTTYYVKVRGSASKPGNASEIFSVTTLEDSPGPPKEFRAQVVTANDVHLTWQKPDNSNGIVRFYYIKIYNTKTGLQFGNPINQSADERSHVQHYNRVIPDLKYYTDYTFTIQAVTVKPGEMANATARTEEGARARRETTALPTNIYGYEEAQTNGDRFYIAAMFEKRKLPAEFVLGNGKTYGYYKNVPLKPGTRYNVYVRGVTERDGKWLYGEPAALSQLETEESPVDSRQSPVVKEGDNMVGVVAGVLGALILIATAIIAFLLYQRSNRPPNANHNVESQNEEFEMRSSST</sequence>
<dbReference type="SMART" id="SM00231">
    <property type="entry name" value="FA58C"/>
    <property type="match status" value="1"/>
</dbReference>
<comment type="caution">
    <text evidence="12">The sequence shown here is derived from an EMBL/GenBank/DDBJ whole genome shotgun (WGS) entry which is preliminary data.</text>
</comment>
<dbReference type="InterPro" id="IPR003961">
    <property type="entry name" value="FN3_dom"/>
</dbReference>
<proteinExistence type="predicted"/>
<dbReference type="Pfam" id="PF00754">
    <property type="entry name" value="F5_F8_type_C"/>
    <property type="match status" value="1"/>
</dbReference>
<keyword evidence="7" id="KW-0325">Glycoprotein</keyword>
<dbReference type="PROSITE" id="PS01285">
    <property type="entry name" value="FA58C_1"/>
    <property type="match status" value="1"/>
</dbReference>
<organism evidence="12 13">
    <name type="scientific">Stylophora pistillata</name>
    <name type="common">Smooth cauliflower coral</name>
    <dbReference type="NCBI Taxonomy" id="50429"/>
    <lineage>
        <taxon>Eukaryota</taxon>
        <taxon>Metazoa</taxon>
        <taxon>Cnidaria</taxon>
        <taxon>Anthozoa</taxon>
        <taxon>Hexacorallia</taxon>
        <taxon>Scleractinia</taxon>
        <taxon>Astrocoeniina</taxon>
        <taxon>Pocilloporidae</taxon>
        <taxon>Stylophora</taxon>
    </lineage>
</organism>
<keyword evidence="12" id="KW-0675">Receptor</keyword>
<dbReference type="STRING" id="50429.A0A2B4RID2"/>
<dbReference type="PROSITE" id="PS01286">
    <property type="entry name" value="FA58C_2"/>
    <property type="match status" value="1"/>
</dbReference>
<evidence type="ECO:0000256" key="9">
    <source>
        <dbReference type="SAM" id="Phobius"/>
    </source>
</evidence>
<dbReference type="EMBL" id="LSMT01000536">
    <property type="protein sequence ID" value="PFX16563.1"/>
    <property type="molecule type" value="Genomic_DNA"/>
</dbReference>
<keyword evidence="4" id="KW-0677">Repeat</keyword>
<keyword evidence="2 9" id="KW-0812">Transmembrane</keyword>
<feature type="domain" description="Fibronectin type-III" evidence="11">
    <location>
        <begin position="132"/>
        <end position="226"/>
    </location>
</feature>
<evidence type="ECO:0000256" key="8">
    <source>
        <dbReference type="SAM" id="MobiDB-lite"/>
    </source>
</evidence>
<feature type="domain" description="F5/8 type C" evidence="10">
    <location>
        <begin position="3"/>
        <end position="82"/>
    </location>
</feature>
<evidence type="ECO:0000259" key="10">
    <source>
        <dbReference type="PROSITE" id="PS50022"/>
    </source>
</evidence>
<evidence type="ECO:0000259" key="11">
    <source>
        <dbReference type="PROSITE" id="PS50853"/>
    </source>
</evidence>
<dbReference type="InterPro" id="IPR057598">
    <property type="entry name" value="Fn3_PTPRU"/>
</dbReference>